<protein>
    <submittedName>
        <fullName evidence="2">Histidine kinase</fullName>
        <ecNumber evidence="2">1.8.4.14</ecNumber>
    </submittedName>
</protein>
<evidence type="ECO:0000313" key="2">
    <source>
        <dbReference type="EMBL" id="ALB23172.1"/>
    </source>
</evidence>
<accession>A0A1L6TCX6</accession>
<keyword evidence="2" id="KW-0418">Kinase</keyword>
<evidence type="ECO:0000313" key="3">
    <source>
        <dbReference type="Proteomes" id="UP000029558"/>
    </source>
</evidence>
<dbReference type="OrthoDB" id="9796252at2"/>
<dbReference type="GO" id="GO:0016301">
    <property type="term" value="F:kinase activity"/>
    <property type="evidence" value="ECO:0007669"/>
    <property type="project" value="UniProtKB-KW"/>
</dbReference>
<dbReference type="EMBL" id="CP012508">
    <property type="protein sequence ID" value="ALB23172.1"/>
    <property type="molecule type" value="Genomic_DNA"/>
</dbReference>
<dbReference type="RefSeq" id="WP_036771340.1">
    <property type="nucleotide sequence ID" value="NZ_CP012508.1"/>
</dbReference>
<keyword evidence="2" id="KW-0560">Oxidoreductase</keyword>
<dbReference type="Pfam" id="PF01590">
    <property type="entry name" value="GAF"/>
    <property type="match status" value="1"/>
</dbReference>
<dbReference type="Proteomes" id="UP000029558">
    <property type="component" value="Chromosome"/>
</dbReference>
<dbReference type="SUPFAM" id="SSF55781">
    <property type="entry name" value="GAF domain-like"/>
    <property type="match status" value="1"/>
</dbReference>
<dbReference type="AlphaFoldDB" id="A0A1L6TCX6"/>
<evidence type="ECO:0000256" key="1">
    <source>
        <dbReference type="ARBA" id="ARBA00038454"/>
    </source>
</evidence>
<sequence length="162" mass="18218">MPQTEHYSLLDKQLYALLAGSRHWLTNSSQLSAFIFQQITTLNWVGFYWLNSNKEQLELGSFQGNPACNPIPLGKDVCGTCALSQDIQRINDVTCLDNHITCDSNSRSELVIPIIKHNQFYGVLDIDSPEPHRFSEADQQGISQLLEQFCQSTDLAPVATLF</sequence>
<dbReference type="GO" id="GO:0033745">
    <property type="term" value="F:L-methionine-(R)-S-oxide reductase activity"/>
    <property type="evidence" value="ECO:0007669"/>
    <property type="project" value="UniProtKB-EC"/>
</dbReference>
<gene>
    <name evidence="2" type="ORF">KU39_1992</name>
</gene>
<reference evidence="2 3" key="1">
    <citation type="journal article" date="2014" name="Genome Announc.">
        <title>Comparative Genome Analysis of Two Isolates of the Fish Pathogen Piscirickettsia salmonis from Different Hosts Reveals Major Differences in Virulence-Associated Secretion Systems.</title>
        <authorList>
            <person name="Bohle H."/>
            <person name="Henriquez P."/>
            <person name="Grothusen H."/>
            <person name="Navas E."/>
            <person name="Sandoval A."/>
            <person name="Bustamante F."/>
            <person name="Bustos P."/>
            <person name="Mancilla M."/>
        </authorList>
    </citation>
    <scope>NUCLEOTIDE SEQUENCE [LARGE SCALE GENOMIC DNA]</scope>
    <source>
        <strain evidence="3">B1-32597</strain>
    </source>
</reference>
<proteinExistence type="inferred from homology"/>
<dbReference type="EC" id="1.8.4.14" evidence="2"/>
<name>A0A1L6TCX6_PISSA</name>
<keyword evidence="2" id="KW-0808">Transferase</keyword>
<dbReference type="Gene3D" id="3.30.450.40">
    <property type="match status" value="1"/>
</dbReference>
<organism evidence="2 3">
    <name type="scientific">Piscirickettsia salmonis</name>
    <dbReference type="NCBI Taxonomy" id="1238"/>
    <lineage>
        <taxon>Bacteria</taxon>
        <taxon>Pseudomonadati</taxon>
        <taxon>Pseudomonadota</taxon>
        <taxon>Gammaproteobacteria</taxon>
        <taxon>Thiotrichales</taxon>
        <taxon>Piscirickettsiaceae</taxon>
        <taxon>Piscirickettsia</taxon>
    </lineage>
</organism>
<comment type="similarity">
    <text evidence="1">Belongs to the free Met sulfoxide reductase family.</text>
</comment>
<dbReference type="InterPro" id="IPR029016">
    <property type="entry name" value="GAF-like_dom_sf"/>
</dbReference>
<dbReference type="InterPro" id="IPR003018">
    <property type="entry name" value="GAF"/>
</dbReference>
<dbReference type="FunFam" id="3.30.450.40:FF:000008">
    <property type="entry name" value="GAF domain-containing proteins"/>
    <property type="match status" value="1"/>
</dbReference>